<reference evidence="1 2" key="1">
    <citation type="submission" date="2017-07" db="EMBL/GenBank/DDBJ databases">
        <title>Complete genome sequence of Spiroplasma corruscae EC-1 (DSM 19793).</title>
        <authorList>
            <person name="Tsai Y.-M."/>
            <person name="Lo W.-S."/>
            <person name="Kuo C.-H."/>
        </authorList>
    </citation>
    <scope>NUCLEOTIDE SEQUENCE [LARGE SCALE GENOMIC DNA]</scope>
    <source>
        <strain evidence="1 2">EC-1</strain>
    </source>
</reference>
<dbReference type="Proteomes" id="UP000203229">
    <property type="component" value="Chromosome"/>
</dbReference>
<evidence type="ECO:0000313" key="1">
    <source>
        <dbReference type="EMBL" id="ASP28414.1"/>
    </source>
</evidence>
<protein>
    <recommendedName>
        <fullName evidence="3">Lipoprotein</fullName>
    </recommendedName>
</protein>
<evidence type="ECO:0000313" key="2">
    <source>
        <dbReference type="Proteomes" id="UP000203229"/>
    </source>
</evidence>
<accession>A0A222EQ56</accession>
<dbReference type="RefSeq" id="WP_094049120.1">
    <property type="nucleotide sequence ID" value="NZ_CP022535.1"/>
</dbReference>
<keyword evidence="2" id="KW-1185">Reference proteome</keyword>
<dbReference type="KEGG" id="scou:SCORR_v1c06420"/>
<organism evidence="1 2">
    <name type="scientific">Spiroplasma corruscae</name>
    <dbReference type="NCBI Taxonomy" id="216934"/>
    <lineage>
        <taxon>Bacteria</taxon>
        <taxon>Bacillati</taxon>
        <taxon>Mycoplasmatota</taxon>
        <taxon>Mollicutes</taxon>
        <taxon>Entomoplasmatales</taxon>
        <taxon>Spiroplasmataceae</taxon>
        <taxon>Spiroplasma</taxon>
    </lineage>
</organism>
<sequence>MKKILTILTSFNLIAVSGGLTLSVISCDDKTNDVNQLNYVEGKNDSDLISLLKDSEKIIIASESGTLNVNKNNKLGEEYIIPSESFNEFILFWKLDIEGVLFISNFDTGENYLSDDFKALFTELKDLNGTEIVDLNEEEKVYTYYFTSIFGYKGDTSFDINITKVISKVTIINEKSSVLSDCSKIYSKTINI</sequence>
<dbReference type="PROSITE" id="PS51257">
    <property type="entry name" value="PROKAR_LIPOPROTEIN"/>
    <property type="match status" value="1"/>
</dbReference>
<dbReference type="EMBL" id="CP022535">
    <property type="protein sequence ID" value="ASP28414.1"/>
    <property type="molecule type" value="Genomic_DNA"/>
</dbReference>
<dbReference type="OrthoDB" id="391313at2"/>
<proteinExistence type="predicted"/>
<dbReference type="AlphaFoldDB" id="A0A222EQ56"/>
<name>A0A222EQ56_9MOLU</name>
<evidence type="ECO:0008006" key="3">
    <source>
        <dbReference type="Google" id="ProtNLM"/>
    </source>
</evidence>
<gene>
    <name evidence="1" type="ORF">SCORR_v1c06420</name>
</gene>